<evidence type="ECO:0000313" key="2">
    <source>
        <dbReference type="Proteomes" id="UP001151760"/>
    </source>
</evidence>
<organism evidence="1 2">
    <name type="scientific">Tanacetum coccineum</name>
    <dbReference type="NCBI Taxonomy" id="301880"/>
    <lineage>
        <taxon>Eukaryota</taxon>
        <taxon>Viridiplantae</taxon>
        <taxon>Streptophyta</taxon>
        <taxon>Embryophyta</taxon>
        <taxon>Tracheophyta</taxon>
        <taxon>Spermatophyta</taxon>
        <taxon>Magnoliopsida</taxon>
        <taxon>eudicotyledons</taxon>
        <taxon>Gunneridae</taxon>
        <taxon>Pentapetalae</taxon>
        <taxon>asterids</taxon>
        <taxon>campanulids</taxon>
        <taxon>Asterales</taxon>
        <taxon>Asteraceae</taxon>
        <taxon>Asteroideae</taxon>
        <taxon>Anthemideae</taxon>
        <taxon>Anthemidinae</taxon>
        <taxon>Tanacetum</taxon>
    </lineage>
</organism>
<reference evidence="1" key="1">
    <citation type="journal article" date="2022" name="Int. J. Mol. Sci.">
        <title>Draft Genome of Tanacetum Coccineum: Genomic Comparison of Closely Related Tanacetum-Family Plants.</title>
        <authorList>
            <person name="Yamashiro T."/>
            <person name="Shiraishi A."/>
            <person name="Nakayama K."/>
            <person name="Satake H."/>
        </authorList>
    </citation>
    <scope>NUCLEOTIDE SEQUENCE</scope>
</reference>
<sequence length="67" mass="7477">MNRRYDLAMQSDAAVVLDHGTDEKGLVSAEHEMGQMQTQNPSLRRKCNSTEVKTANKCIPDLTEPDT</sequence>
<keyword evidence="2" id="KW-1185">Reference proteome</keyword>
<name>A0ABQ5HFA4_9ASTR</name>
<comment type="caution">
    <text evidence="1">The sequence shown here is derived from an EMBL/GenBank/DDBJ whole genome shotgun (WGS) entry which is preliminary data.</text>
</comment>
<dbReference type="EMBL" id="BQNB010019510">
    <property type="protein sequence ID" value="GJT86066.1"/>
    <property type="molecule type" value="Genomic_DNA"/>
</dbReference>
<gene>
    <name evidence="1" type="ORF">Tco_1067783</name>
</gene>
<dbReference type="Proteomes" id="UP001151760">
    <property type="component" value="Unassembled WGS sequence"/>
</dbReference>
<protein>
    <submittedName>
        <fullName evidence="1">Uncharacterized protein</fullName>
    </submittedName>
</protein>
<accession>A0ABQ5HFA4</accession>
<proteinExistence type="predicted"/>
<reference evidence="1" key="2">
    <citation type="submission" date="2022-01" db="EMBL/GenBank/DDBJ databases">
        <authorList>
            <person name="Yamashiro T."/>
            <person name="Shiraishi A."/>
            <person name="Satake H."/>
            <person name="Nakayama K."/>
        </authorList>
    </citation>
    <scope>NUCLEOTIDE SEQUENCE</scope>
</reference>
<evidence type="ECO:0000313" key="1">
    <source>
        <dbReference type="EMBL" id="GJT86066.1"/>
    </source>
</evidence>